<dbReference type="Gene3D" id="1.20.120.20">
    <property type="entry name" value="Apolipoprotein"/>
    <property type="match status" value="1"/>
</dbReference>
<accession>A0A6M7TU19</accession>
<dbReference type="RefSeq" id="WP_064982355.1">
    <property type="nucleotide sequence ID" value="NZ_CP033508.1"/>
</dbReference>
<name>A0A6M7TU19_9HYPH</name>
<organism evidence="3 4">
    <name type="scientific">Mesorhizobium jarvisii</name>
    <dbReference type="NCBI Taxonomy" id="1777867"/>
    <lineage>
        <taxon>Bacteria</taxon>
        <taxon>Pseudomonadati</taxon>
        <taxon>Pseudomonadota</taxon>
        <taxon>Alphaproteobacteria</taxon>
        <taxon>Hyphomicrobiales</taxon>
        <taxon>Phyllobacteriaceae</taxon>
        <taxon>Mesorhizobium</taxon>
    </lineage>
</organism>
<keyword evidence="2" id="KW-1133">Transmembrane helix</keyword>
<keyword evidence="2" id="KW-0472">Membrane</keyword>
<protein>
    <submittedName>
        <fullName evidence="3">Uncharacterized protein</fullName>
    </submittedName>
</protein>
<feature type="compositionally biased region" description="Basic and acidic residues" evidence="1">
    <location>
        <begin position="23"/>
        <end position="33"/>
    </location>
</feature>
<sequence length="173" mass="17828">MDTPTTDDFTGPGTNENGWRGSEGAERAETSKEALGKLKTSAAETASHLKNAAASVSSDAKDYAGSVAADAAGAFKEAVESNKTAGADAIANIAHSVKDAADGIEKQAPQVASMVRSAAEGVERISTDIRDRNVGELLDSVTKFAQRQPAAFFGVGILAGVVLTRIMRSADRS</sequence>
<evidence type="ECO:0000313" key="4">
    <source>
        <dbReference type="Proteomes" id="UP000275530"/>
    </source>
</evidence>
<feature type="region of interest" description="Disordered" evidence="1">
    <location>
        <begin position="1"/>
        <end position="33"/>
    </location>
</feature>
<feature type="compositionally biased region" description="Low complexity" evidence="1">
    <location>
        <begin position="1"/>
        <end position="14"/>
    </location>
</feature>
<dbReference type="Proteomes" id="UP000275530">
    <property type="component" value="Unassembled WGS sequence"/>
</dbReference>
<evidence type="ECO:0000256" key="2">
    <source>
        <dbReference type="SAM" id="Phobius"/>
    </source>
</evidence>
<gene>
    <name evidence="3" type="ORF">D3242_28860</name>
</gene>
<keyword evidence="2" id="KW-0812">Transmembrane</keyword>
<keyword evidence="4" id="KW-1185">Reference proteome</keyword>
<reference evidence="3 4" key="1">
    <citation type="submission" date="2018-09" db="EMBL/GenBank/DDBJ databases">
        <title>Mesorhizobium carmichaelinearum sp. nov. isolated from Carmichaelinea spp. root nodules in New Zealand.</title>
        <authorList>
            <person name="De Meyer S.E."/>
        </authorList>
    </citation>
    <scope>NUCLEOTIDE SEQUENCE [LARGE SCALE GENOMIC DNA]</scope>
    <source>
        <strain evidence="3 4">LMG 28313</strain>
    </source>
</reference>
<evidence type="ECO:0000256" key="1">
    <source>
        <dbReference type="SAM" id="MobiDB-lite"/>
    </source>
</evidence>
<comment type="caution">
    <text evidence="3">The sequence shown here is derived from an EMBL/GenBank/DDBJ whole genome shotgun (WGS) entry which is preliminary data.</text>
</comment>
<dbReference type="EMBL" id="QZXA01000014">
    <property type="protein sequence ID" value="RJT29602.1"/>
    <property type="molecule type" value="Genomic_DNA"/>
</dbReference>
<evidence type="ECO:0000313" key="3">
    <source>
        <dbReference type="EMBL" id="RJT29602.1"/>
    </source>
</evidence>
<dbReference type="AlphaFoldDB" id="A0A6M7TU19"/>
<proteinExistence type="predicted"/>
<feature type="transmembrane region" description="Helical" evidence="2">
    <location>
        <begin position="150"/>
        <end position="167"/>
    </location>
</feature>